<evidence type="ECO:0000313" key="2">
    <source>
        <dbReference type="Proteomes" id="UP000324832"/>
    </source>
</evidence>
<sequence>MSFYHSPEAESNRKQLLRDLLIAPGDGPSDHSILSSIAFEALLLNCSRKLSICVSILVGELAICAEGACSRDIKERCLPAITSRLHPVSKCQMKVPPIDLV</sequence>
<organism evidence="1 2">
    <name type="scientific">Leptidea sinapis</name>
    <dbReference type="NCBI Taxonomy" id="189913"/>
    <lineage>
        <taxon>Eukaryota</taxon>
        <taxon>Metazoa</taxon>
        <taxon>Ecdysozoa</taxon>
        <taxon>Arthropoda</taxon>
        <taxon>Hexapoda</taxon>
        <taxon>Insecta</taxon>
        <taxon>Pterygota</taxon>
        <taxon>Neoptera</taxon>
        <taxon>Endopterygota</taxon>
        <taxon>Lepidoptera</taxon>
        <taxon>Glossata</taxon>
        <taxon>Ditrysia</taxon>
        <taxon>Papilionoidea</taxon>
        <taxon>Pieridae</taxon>
        <taxon>Dismorphiinae</taxon>
        <taxon>Leptidea</taxon>
    </lineage>
</organism>
<accession>A0A5E4QVJ3</accession>
<evidence type="ECO:0000313" key="1">
    <source>
        <dbReference type="EMBL" id="VVD02211.1"/>
    </source>
</evidence>
<dbReference type="EMBL" id="FZQP02005888">
    <property type="protein sequence ID" value="VVD02211.1"/>
    <property type="molecule type" value="Genomic_DNA"/>
</dbReference>
<keyword evidence="2" id="KW-1185">Reference proteome</keyword>
<dbReference type="Proteomes" id="UP000324832">
    <property type="component" value="Unassembled WGS sequence"/>
</dbReference>
<reference evidence="1 2" key="1">
    <citation type="submission" date="2017-07" db="EMBL/GenBank/DDBJ databases">
        <authorList>
            <person name="Talla V."/>
            <person name="Backstrom N."/>
        </authorList>
    </citation>
    <scope>NUCLEOTIDE SEQUENCE [LARGE SCALE GENOMIC DNA]</scope>
</reference>
<gene>
    <name evidence="1" type="ORF">LSINAPIS_LOCUS12476</name>
</gene>
<dbReference type="AlphaFoldDB" id="A0A5E4QVJ3"/>
<protein>
    <submittedName>
        <fullName evidence="1">Uncharacterized protein</fullName>
    </submittedName>
</protein>
<name>A0A5E4QVJ3_9NEOP</name>
<proteinExistence type="predicted"/>